<feature type="region of interest" description="Disordered" evidence="1">
    <location>
        <begin position="237"/>
        <end position="256"/>
    </location>
</feature>
<feature type="compositionally biased region" description="Basic and acidic residues" evidence="1">
    <location>
        <begin position="368"/>
        <end position="384"/>
    </location>
</feature>
<protein>
    <submittedName>
        <fullName evidence="2">Uncharacterized protein</fullName>
    </submittedName>
</protein>
<feature type="compositionally biased region" description="Low complexity" evidence="1">
    <location>
        <begin position="171"/>
        <end position="180"/>
    </location>
</feature>
<accession>A0A4T0X6A7</accession>
<dbReference type="EMBL" id="SELW01000055">
    <property type="protein sequence ID" value="TID31018.1"/>
    <property type="molecule type" value="Genomic_DNA"/>
</dbReference>
<evidence type="ECO:0000313" key="2">
    <source>
        <dbReference type="EMBL" id="TID31018.1"/>
    </source>
</evidence>
<organism evidence="2 3">
    <name type="scientific">Pichia inconspicua</name>
    <dbReference type="NCBI Taxonomy" id="52247"/>
    <lineage>
        <taxon>Eukaryota</taxon>
        <taxon>Fungi</taxon>
        <taxon>Dikarya</taxon>
        <taxon>Ascomycota</taxon>
        <taxon>Saccharomycotina</taxon>
        <taxon>Pichiomycetes</taxon>
        <taxon>Pichiales</taxon>
        <taxon>Pichiaceae</taxon>
        <taxon>Pichia</taxon>
    </lineage>
</organism>
<feature type="region of interest" description="Disordered" evidence="1">
    <location>
        <begin position="270"/>
        <end position="384"/>
    </location>
</feature>
<reference evidence="2 3" key="1">
    <citation type="journal article" date="2019" name="Front. Genet.">
        <title>Whole-Genome Sequencing of the Opportunistic Yeast Pathogen Candida inconspicua Uncovers Its Hybrid Origin.</title>
        <authorList>
            <person name="Mixao V."/>
            <person name="Hansen A.P."/>
            <person name="Saus E."/>
            <person name="Boekhout T."/>
            <person name="Lass-Florl C."/>
            <person name="Gabaldon T."/>
        </authorList>
    </citation>
    <scope>NUCLEOTIDE SEQUENCE [LARGE SCALE GENOMIC DNA]</scope>
    <source>
        <strain evidence="2 3">CBS 180</strain>
    </source>
</reference>
<dbReference type="PANTHER" id="PTHR46563">
    <property type="entry name" value="RING-TYPE DOMAIN-CONTAINING PROTEIN"/>
    <property type="match status" value="1"/>
</dbReference>
<feature type="compositionally biased region" description="Basic and acidic residues" evidence="1">
    <location>
        <begin position="271"/>
        <end position="361"/>
    </location>
</feature>
<evidence type="ECO:0000256" key="1">
    <source>
        <dbReference type="SAM" id="MobiDB-lite"/>
    </source>
</evidence>
<dbReference type="AlphaFoldDB" id="A0A4T0X6A7"/>
<feature type="region of interest" description="Disordered" evidence="1">
    <location>
        <begin position="1"/>
        <end position="83"/>
    </location>
</feature>
<feature type="region of interest" description="Disordered" evidence="1">
    <location>
        <begin position="147"/>
        <end position="180"/>
    </location>
</feature>
<feature type="compositionally biased region" description="Polar residues" evidence="1">
    <location>
        <begin position="421"/>
        <end position="438"/>
    </location>
</feature>
<proteinExistence type="predicted"/>
<dbReference type="STRING" id="52247.A0A4T0X6A7"/>
<feature type="compositionally biased region" description="Low complexity" evidence="1">
    <location>
        <begin position="38"/>
        <end position="68"/>
    </location>
</feature>
<dbReference type="PANTHER" id="PTHR46563:SF4">
    <property type="entry name" value="ASPARTYL_ASPARAGINYL BETA-HYDROXYLASE ISOFORM X1"/>
    <property type="match status" value="1"/>
</dbReference>
<keyword evidence="3" id="KW-1185">Reference proteome</keyword>
<gene>
    <name evidence="2" type="ORF">CANINC_000379</name>
</gene>
<sequence>MPRYASSTDKKHTSTTLPYPSTGILSRLKGFFSKDKPTATSTTPTTPTTTPAPASSAPSAQSARTAPSFIAPPDISTVSNLSTRNPNDTLSEFFNRKGDEPLSEIEVEGVLSLIRKAQSQSRTASANHSLLSSFDVGNNTTTVLRRASSHLPKPVTVPTPTFKSRVKTQPSSRSTSFTSTSFSGAGVSKRRIISYNTLDAPFNIKHRGLKSFIERKKREVENKDTSKTTIYKGGKIDLNFEDTPEPTPVTNSKLNISSTANSVLTVLNELEQSKEEKEEKEKEEKEKEQKEKEQKEKEQKEKEQKEKEQKEKEQKEKEQKEKEQKEKELKEKELKEKALKEKEQKENEQKEIEQKEKEKQKIIQQMQERNRKEEEESMKQRKEEEKVKFLMTEHSDNTSPIVEEKSLFKKDMQTATQSIKNPISSFTFSGNKTSQTSPSKKESTTTVEVIESFVFPQVSPEKPISVQNQDQHSTQISPEIFNFPEVPPASPALIQQIASLKDDYKDVFTF</sequence>
<comment type="caution">
    <text evidence="2">The sequence shown here is derived from an EMBL/GenBank/DDBJ whole genome shotgun (WGS) entry which is preliminary data.</text>
</comment>
<evidence type="ECO:0000313" key="3">
    <source>
        <dbReference type="Proteomes" id="UP000307173"/>
    </source>
</evidence>
<name>A0A4T0X6A7_9ASCO</name>
<feature type="region of interest" description="Disordered" evidence="1">
    <location>
        <begin position="421"/>
        <end position="445"/>
    </location>
</feature>
<dbReference type="OrthoDB" id="3998279at2759"/>
<dbReference type="Proteomes" id="UP000307173">
    <property type="component" value="Unassembled WGS sequence"/>
</dbReference>